<keyword evidence="2" id="KW-0808">Transferase</keyword>
<evidence type="ECO:0000313" key="3">
    <source>
        <dbReference type="Proteomes" id="UP000006247"/>
    </source>
</evidence>
<feature type="domain" description="Methyltransferase type 12" evidence="1">
    <location>
        <begin position="14"/>
        <end position="111"/>
    </location>
</feature>
<proteinExistence type="predicted"/>
<dbReference type="InterPro" id="IPR013217">
    <property type="entry name" value="Methyltransf_12"/>
</dbReference>
<protein>
    <submittedName>
        <fullName evidence="2">Methyltransferase domain protein</fullName>
    </submittedName>
</protein>
<reference evidence="2 3" key="1">
    <citation type="submission" date="2009-01" db="EMBL/GenBank/DDBJ databases">
        <authorList>
            <person name="Fulton L."/>
            <person name="Clifton S."/>
            <person name="Chinwalla A.T."/>
            <person name="Mitreva M."/>
            <person name="Sodergren E."/>
            <person name="Weinstock G."/>
            <person name="Clifton S."/>
            <person name="Dooling D.J."/>
            <person name="Fulton B."/>
            <person name="Minx P."/>
            <person name="Pepin K.H."/>
            <person name="Johnson M."/>
            <person name="Bhonagiri V."/>
            <person name="Nash W.E."/>
            <person name="Mardis E.R."/>
            <person name="Wilson R.K."/>
        </authorList>
    </citation>
    <scope>NUCLEOTIDE SEQUENCE [LARGE SCALE GENOMIC DNA]</scope>
    <source>
        <strain evidence="2 3">ATCC 33806</strain>
    </source>
</reference>
<evidence type="ECO:0000313" key="2">
    <source>
        <dbReference type="EMBL" id="EEG27652.1"/>
    </source>
</evidence>
<dbReference type="EMBL" id="ACEB01000009">
    <property type="protein sequence ID" value="EEG27652.1"/>
    <property type="molecule type" value="Genomic_DNA"/>
</dbReference>
<organism evidence="2 3">
    <name type="scientific">Corynebacterium matruchotii ATCC 33806</name>
    <dbReference type="NCBI Taxonomy" id="566549"/>
    <lineage>
        <taxon>Bacteria</taxon>
        <taxon>Bacillati</taxon>
        <taxon>Actinomycetota</taxon>
        <taxon>Actinomycetes</taxon>
        <taxon>Mycobacteriales</taxon>
        <taxon>Corynebacteriaceae</taxon>
        <taxon>Corynebacterium</taxon>
    </lineage>
</organism>
<name>C0E1E3_9CORY</name>
<gene>
    <name evidence="2" type="ORF">CORMATOL_00794</name>
</gene>
<keyword evidence="2" id="KW-0489">Methyltransferase</keyword>
<dbReference type="Proteomes" id="UP000006247">
    <property type="component" value="Unassembled WGS sequence"/>
</dbReference>
<accession>C0E1E3</accession>
<sequence>MLDFFNDNVREKHLDIGPGSGFFLDRATFPTSNPDIVLADLNELVLETAANRISRYSPRTMVQDALKPLQTEEKFQSIALQNVLHCLPGTMESKATVFDNFLRNLTSNGVLFGCTVLGKNHGLGQLGTWMMEKYNEAGSFNNLEDDLETLEAVLKSRFPRYSVRTRGAVAFFEGWAS</sequence>
<dbReference type="Pfam" id="PF08242">
    <property type="entry name" value="Methyltransf_12"/>
    <property type="match status" value="1"/>
</dbReference>
<dbReference type="InterPro" id="IPR029063">
    <property type="entry name" value="SAM-dependent_MTases_sf"/>
</dbReference>
<dbReference type="GO" id="GO:0008168">
    <property type="term" value="F:methyltransferase activity"/>
    <property type="evidence" value="ECO:0007669"/>
    <property type="project" value="UniProtKB-KW"/>
</dbReference>
<dbReference type="HOGENOM" id="CLU_046029_0_0_11"/>
<comment type="caution">
    <text evidence="2">The sequence shown here is derived from an EMBL/GenBank/DDBJ whole genome shotgun (WGS) entry which is preliminary data.</text>
</comment>
<evidence type="ECO:0000259" key="1">
    <source>
        <dbReference type="Pfam" id="PF08242"/>
    </source>
</evidence>
<dbReference type="SUPFAM" id="SSF53335">
    <property type="entry name" value="S-adenosyl-L-methionine-dependent methyltransferases"/>
    <property type="match status" value="1"/>
</dbReference>
<dbReference type="GO" id="GO:0032259">
    <property type="term" value="P:methylation"/>
    <property type="evidence" value="ECO:0007669"/>
    <property type="project" value="UniProtKB-KW"/>
</dbReference>
<dbReference type="AlphaFoldDB" id="C0E1E3"/>
<dbReference type="Gene3D" id="3.40.50.150">
    <property type="entry name" value="Vaccinia Virus protein VP39"/>
    <property type="match status" value="1"/>
</dbReference>